<evidence type="ECO:0000313" key="3">
    <source>
        <dbReference type="Proteomes" id="UP000190423"/>
    </source>
</evidence>
<dbReference type="RefSeq" id="WP_078932242.1">
    <property type="nucleotide sequence ID" value="NZ_FUWG01000002.1"/>
</dbReference>
<dbReference type="GeneID" id="78315657"/>
<protein>
    <submittedName>
        <fullName evidence="2">Uncharacterized protein</fullName>
    </submittedName>
</protein>
<keyword evidence="3" id="KW-1185">Reference proteome</keyword>
<dbReference type="InterPro" id="IPR016174">
    <property type="entry name" value="Di-haem_cyt_TM"/>
</dbReference>
<keyword evidence="1" id="KW-0472">Membrane</keyword>
<keyword evidence="1" id="KW-0812">Transmembrane</keyword>
<dbReference type="AlphaFoldDB" id="A0A1T4JIF7"/>
<gene>
    <name evidence="2" type="ORF">SAMN02745149_00336</name>
</gene>
<proteinExistence type="predicted"/>
<feature type="transmembrane region" description="Helical" evidence="1">
    <location>
        <begin position="235"/>
        <end position="257"/>
    </location>
</feature>
<dbReference type="SUPFAM" id="SSF81342">
    <property type="entry name" value="Transmembrane di-heme cytochromes"/>
    <property type="match status" value="1"/>
</dbReference>
<feature type="transmembrane region" description="Helical" evidence="1">
    <location>
        <begin position="194"/>
        <end position="212"/>
    </location>
</feature>
<feature type="transmembrane region" description="Helical" evidence="1">
    <location>
        <begin position="95"/>
        <end position="120"/>
    </location>
</feature>
<organism evidence="2 3">
    <name type="scientific">Treponema porcinum</name>
    <dbReference type="NCBI Taxonomy" id="261392"/>
    <lineage>
        <taxon>Bacteria</taxon>
        <taxon>Pseudomonadati</taxon>
        <taxon>Spirochaetota</taxon>
        <taxon>Spirochaetia</taxon>
        <taxon>Spirochaetales</taxon>
        <taxon>Treponemataceae</taxon>
        <taxon>Treponema</taxon>
    </lineage>
</organism>
<feature type="transmembrane region" description="Helical" evidence="1">
    <location>
        <begin position="33"/>
        <end position="52"/>
    </location>
</feature>
<reference evidence="2 3" key="1">
    <citation type="submission" date="2017-02" db="EMBL/GenBank/DDBJ databases">
        <authorList>
            <person name="Peterson S.W."/>
        </authorList>
    </citation>
    <scope>NUCLEOTIDE SEQUENCE [LARGE SCALE GENOMIC DNA]</scope>
    <source>
        <strain evidence="2 3">ATCC BAA-908</strain>
    </source>
</reference>
<evidence type="ECO:0000313" key="2">
    <source>
        <dbReference type="EMBL" id="SJZ29921.1"/>
    </source>
</evidence>
<dbReference type="EMBL" id="FUWG01000002">
    <property type="protein sequence ID" value="SJZ29921.1"/>
    <property type="molecule type" value="Genomic_DNA"/>
</dbReference>
<dbReference type="GO" id="GO:0022904">
    <property type="term" value="P:respiratory electron transport chain"/>
    <property type="evidence" value="ECO:0007669"/>
    <property type="project" value="InterPro"/>
</dbReference>
<dbReference type="OrthoDB" id="9779183at2"/>
<evidence type="ECO:0000256" key="1">
    <source>
        <dbReference type="SAM" id="Phobius"/>
    </source>
</evidence>
<dbReference type="STRING" id="261392.SAMN02745149_00336"/>
<keyword evidence="1" id="KW-1133">Transmembrane helix</keyword>
<name>A0A1T4JIF7_TREPO</name>
<dbReference type="Proteomes" id="UP000190423">
    <property type="component" value="Unassembled WGS sequence"/>
</dbReference>
<feature type="transmembrane region" description="Helical" evidence="1">
    <location>
        <begin position="140"/>
        <end position="158"/>
    </location>
</feature>
<sequence length="264" mass="30283">MNKLNKISLPLDIMMTLVSIVLMGGNYLFPADIVHEILGVALFVLWAIHIFLNRRWYASLAQASKSITSTNANDRRAYGAIFKGKYNPYRVMQTVINCCILICTIFLMISGIILSNQLFTFLGIEKGLGFARIAHLLASHWYYLFMSLHIGLHVGVITNKMRHPAPINCHPELVSGSSTNEMPKQLRHDKLRKTIPRIILALLCAYGLYAFITRGVWKYLILRQQFFFFDLERGYILFALDYISIIILFSTILHLIASRLKKNR</sequence>
<dbReference type="Gene3D" id="1.20.950.20">
    <property type="entry name" value="Transmembrane di-heme cytochromes, Chain C"/>
    <property type="match status" value="1"/>
</dbReference>
<feature type="transmembrane region" description="Helical" evidence="1">
    <location>
        <begin position="7"/>
        <end position="27"/>
    </location>
</feature>
<dbReference type="GO" id="GO:0016020">
    <property type="term" value="C:membrane"/>
    <property type="evidence" value="ECO:0007669"/>
    <property type="project" value="InterPro"/>
</dbReference>
<accession>A0A1T4JIF7</accession>